<dbReference type="InterPro" id="IPR036388">
    <property type="entry name" value="WH-like_DNA-bd_sf"/>
</dbReference>
<evidence type="ECO:0000259" key="6">
    <source>
        <dbReference type="Pfam" id="PF04542"/>
    </source>
</evidence>
<sequence length="187" mass="22269">MKTDLELVQLVLDGEMSAYNDLLFRYEAPIYKFVANIIKSEDIAKDISQEVFIAAYYKLYTYNKKNKFSSWLFKIAMNKSIDYMRKNRNIQQVDIETAAIFDKSISPELYAEYKEVKKNLEDFIETLSKTEKHILILRYSYEDLTFNDIGQILNINDSTVKYKYYKIYDKYKKYISDKKGVTPSYEL</sequence>
<evidence type="ECO:0000256" key="5">
    <source>
        <dbReference type="ARBA" id="ARBA00023163"/>
    </source>
</evidence>
<dbReference type="Gene3D" id="1.10.1740.10">
    <property type="match status" value="1"/>
</dbReference>
<protein>
    <submittedName>
        <fullName evidence="8">ECF RNA polymerase sigma factor SigW</fullName>
    </submittedName>
</protein>
<dbReference type="PANTHER" id="PTHR43133:SF51">
    <property type="entry name" value="RNA POLYMERASE SIGMA FACTOR"/>
    <property type="match status" value="1"/>
</dbReference>
<keyword evidence="9" id="KW-1185">Reference proteome</keyword>
<evidence type="ECO:0000313" key="9">
    <source>
        <dbReference type="Proteomes" id="UP001208567"/>
    </source>
</evidence>
<dbReference type="InterPro" id="IPR007630">
    <property type="entry name" value="RNA_pol_sigma70_r4"/>
</dbReference>
<dbReference type="SUPFAM" id="SSF88659">
    <property type="entry name" value="Sigma3 and sigma4 domains of RNA polymerase sigma factors"/>
    <property type="match status" value="1"/>
</dbReference>
<evidence type="ECO:0000256" key="2">
    <source>
        <dbReference type="ARBA" id="ARBA00023015"/>
    </source>
</evidence>
<feature type="domain" description="RNA polymerase sigma-70 region 2" evidence="6">
    <location>
        <begin position="25"/>
        <end position="88"/>
    </location>
</feature>
<keyword evidence="3" id="KW-0731">Sigma factor</keyword>
<evidence type="ECO:0000313" key="8">
    <source>
        <dbReference type="EMBL" id="GLC30635.1"/>
    </source>
</evidence>
<evidence type="ECO:0000256" key="4">
    <source>
        <dbReference type="ARBA" id="ARBA00023125"/>
    </source>
</evidence>
<name>A0ABQ5N675_9CLOT</name>
<dbReference type="InterPro" id="IPR039425">
    <property type="entry name" value="RNA_pol_sigma-70-like"/>
</dbReference>
<evidence type="ECO:0000256" key="3">
    <source>
        <dbReference type="ARBA" id="ARBA00023082"/>
    </source>
</evidence>
<dbReference type="InterPro" id="IPR013325">
    <property type="entry name" value="RNA_pol_sigma_r2"/>
</dbReference>
<dbReference type="InterPro" id="IPR013324">
    <property type="entry name" value="RNA_pol_sigma_r3/r4-like"/>
</dbReference>
<dbReference type="InterPro" id="IPR014284">
    <property type="entry name" value="RNA_pol_sigma-70_dom"/>
</dbReference>
<reference evidence="8 9" key="1">
    <citation type="journal article" date="2024" name="Int. J. Syst. Evol. Microbiol.">
        <title>Clostridium omnivorum sp. nov., isolated from anoxic soil under the treatment of reductive soil disinfestation.</title>
        <authorList>
            <person name="Ueki A."/>
            <person name="Tonouchi A."/>
            <person name="Kaku N."/>
            <person name="Honma S."/>
            <person name="Ueki K."/>
        </authorList>
    </citation>
    <scope>NUCLEOTIDE SEQUENCE [LARGE SCALE GENOMIC DNA]</scope>
    <source>
        <strain evidence="8 9">E14</strain>
    </source>
</reference>
<dbReference type="SUPFAM" id="SSF88946">
    <property type="entry name" value="Sigma2 domain of RNA polymerase sigma factors"/>
    <property type="match status" value="1"/>
</dbReference>
<comment type="caution">
    <text evidence="8">The sequence shown here is derived from an EMBL/GenBank/DDBJ whole genome shotgun (WGS) entry which is preliminary data.</text>
</comment>
<accession>A0ABQ5N675</accession>
<dbReference type="Proteomes" id="UP001208567">
    <property type="component" value="Unassembled WGS sequence"/>
</dbReference>
<proteinExistence type="inferred from homology"/>
<dbReference type="RefSeq" id="WP_264849907.1">
    <property type="nucleotide sequence ID" value="NZ_BRXR01000001.1"/>
</dbReference>
<gene>
    <name evidence="8" type="primary">sigW_2</name>
    <name evidence="8" type="ORF">bsdE14_20450</name>
</gene>
<keyword evidence="2" id="KW-0805">Transcription regulation</keyword>
<dbReference type="EMBL" id="BRXR01000001">
    <property type="protein sequence ID" value="GLC30635.1"/>
    <property type="molecule type" value="Genomic_DNA"/>
</dbReference>
<dbReference type="Pfam" id="PF04542">
    <property type="entry name" value="Sigma70_r2"/>
    <property type="match status" value="1"/>
</dbReference>
<dbReference type="PANTHER" id="PTHR43133">
    <property type="entry name" value="RNA POLYMERASE ECF-TYPE SIGMA FACTO"/>
    <property type="match status" value="1"/>
</dbReference>
<keyword evidence="5" id="KW-0804">Transcription</keyword>
<dbReference type="Pfam" id="PF04545">
    <property type="entry name" value="Sigma70_r4"/>
    <property type="match status" value="1"/>
</dbReference>
<feature type="domain" description="RNA polymerase sigma-70 region 4" evidence="7">
    <location>
        <begin position="124"/>
        <end position="161"/>
    </location>
</feature>
<organism evidence="8 9">
    <name type="scientific">Clostridium omnivorum</name>
    <dbReference type="NCBI Taxonomy" id="1604902"/>
    <lineage>
        <taxon>Bacteria</taxon>
        <taxon>Bacillati</taxon>
        <taxon>Bacillota</taxon>
        <taxon>Clostridia</taxon>
        <taxon>Eubacteriales</taxon>
        <taxon>Clostridiaceae</taxon>
        <taxon>Clostridium</taxon>
    </lineage>
</organism>
<evidence type="ECO:0000256" key="1">
    <source>
        <dbReference type="ARBA" id="ARBA00010641"/>
    </source>
</evidence>
<dbReference type="NCBIfam" id="TIGR02937">
    <property type="entry name" value="sigma70-ECF"/>
    <property type="match status" value="1"/>
</dbReference>
<keyword evidence="4" id="KW-0238">DNA-binding</keyword>
<dbReference type="Gene3D" id="1.10.10.10">
    <property type="entry name" value="Winged helix-like DNA-binding domain superfamily/Winged helix DNA-binding domain"/>
    <property type="match status" value="1"/>
</dbReference>
<evidence type="ECO:0000259" key="7">
    <source>
        <dbReference type="Pfam" id="PF04545"/>
    </source>
</evidence>
<dbReference type="InterPro" id="IPR007627">
    <property type="entry name" value="RNA_pol_sigma70_r2"/>
</dbReference>
<comment type="similarity">
    <text evidence="1">Belongs to the sigma-70 factor family. ECF subfamily.</text>
</comment>